<dbReference type="STRING" id="75743.A0A401NZZ4"/>
<dbReference type="Pfam" id="PF12494">
    <property type="entry name" value="DUF3695"/>
    <property type="match status" value="1"/>
</dbReference>
<evidence type="ECO:0000256" key="1">
    <source>
        <dbReference type="SAM" id="MobiDB-lite"/>
    </source>
</evidence>
<keyword evidence="3" id="KW-1185">Reference proteome</keyword>
<sequence length="194" mass="22316">MPETRDPFPFPRFENDDDFRGQNKDTQGQQYPKPTHLAQQEDPWNRLNATLTVSNANKGIYIYNPKAPRDSLDLHLNTVYNHSEAFLKHKNEVLLQKQTCDPQRGCWLGMDEQQPEDIFRRKIAKEAVQKEICGCAPEESDARANYLCARPPPRLWMSPAKLPIHSIDGTIRSQHTAATNRGYSRKFDGGFFTN</sequence>
<evidence type="ECO:0000313" key="2">
    <source>
        <dbReference type="EMBL" id="GCB66439.1"/>
    </source>
</evidence>
<comment type="caution">
    <text evidence="2">The sequence shown here is derived from an EMBL/GenBank/DDBJ whole genome shotgun (WGS) entry which is preliminary data.</text>
</comment>
<dbReference type="EMBL" id="BFAA01000110">
    <property type="protein sequence ID" value="GCB66439.1"/>
    <property type="molecule type" value="Genomic_DNA"/>
</dbReference>
<organism evidence="2 3">
    <name type="scientific">Scyliorhinus torazame</name>
    <name type="common">Cloudy catshark</name>
    <name type="synonym">Catulus torazame</name>
    <dbReference type="NCBI Taxonomy" id="75743"/>
    <lineage>
        <taxon>Eukaryota</taxon>
        <taxon>Metazoa</taxon>
        <taxon>Chordata</taxon>
        <taxon>Craniata</taxon>
        <taxon>Vertebrata</taxon>
        <taxon>Chondrichthyes</taxon>
        <taxon>Elasmobranchii</taxon>
        <taxon>Galeomorphii</taxon>
        <taxon>Galeoidea</taxon>
        <taxon>Carcharhiniformes</taxon>
        <taxon>Scyliorhinidae</taxon>
        <taxon>Scyliorhinus</taxon>
    </lineage>
</organism>
<accession>A0A401NZZ4</accession>
<dbReference type="AlphaFoldDB" id="A0A401NZZ4"/>
<protein>
    <submittedName>
        <fullName evidence="2">Uncharacterized protein</fullName>
    </submittedName>
</protein>
<feature type="region of interest" description="Disordered" evidence="1">
    <location>
        <begin position="1"/>
        <end position="41"/>
    </location>
</feature>
<gene>
    <name evidence="2" type="ORF">scyTo_0000592</name>
</gene>
<dbReference type="OrthoDB" id="10013535at2759"/>
<reference evidence="2 3" key="1">
    <citation type="journal article" date="2018" name="Nat. Ecol. Evol.">
        <title>Shark genomes provide insights into elasmobranch evolution and the origin of vertebrates.</title>
        <authorList>
            <person name="Hara Y"/>
            <person name="Yamaguchi K"/>
            <person name="Onimaru K"/>
            <person name="Kadota M"/>
            <person name="Koyanagi M"/>
            <person name="Keeley SD"/>
            <person name="Tatsumi K"/>
            <person name="Tanaka K"/>
            <person name="Motone F"/>
            <person name="Kageyama Y"/>
            <person name="Nozu R"/>
            <person name="Adachi N"/>
            <person name="Nishimura O"/>
            <person name="Nakagawa R"/>
            <person name="Tanegashima C"/>
            <person name="Kiyatake I"/>
            <person name="Matsumoto R"/>
            <person name="Murakumo K"/>
            <person name="Nishida K"/>
            <person name="Terakita A"/>
            <person name="Kuratani S"/>
            <person name="Sato K"/>
            <person name="Hyodo S Kuraku.S."/>
        </authorList>
    </citation>
    <scope>NUCLEOTIDE SEQUENCE [LARGE SCALE GENOMIC DNA]</scope>
</reference>
<name>A0A401NZZ4_SCYTO</name>
<proteinExistence type="predicted"/>
<dbReference type="Proteomes" id="UP000288216">
    <property type="component" value="Unassembled WGS sequence"/>
</dbReference>
<evidence type="ECO:0000313" key="3">
    <source>
        <dbReference type="Proteomes" id="UP000288216"/>
    </source>
</evidence>
<dbReference type="OMA" id="QWINPKK"/>
<dbReference type="InterPro" id="IPR022179">
    <property type="entry name" value="CFAP276"/>
</dbReference>